<dbReference type="Pfam" id="PF17165">
    <property type="entry name" value="DUF5121"/>
    <property type="match status" value="1"/>
</dbReference>
<evidence type="ECO:0000313" key="5">
    <source>
        <dbReference type="EMBL" id="SFE06301.1"/>
    </source>
</evidence>
<reference evidence="5 6" key="1">
    <citation type="submission" date="2016-10" db="EMBL/GenBank/DDBJ databases">
        <authorList>
            <person name="de Groot N.N."/>
        </authorList>
    </citation>
    <scope>NUCLEOTIDE SEQUENCE [LARGE SCALE GENOMIC DNA]</scope>
    <source>
        <strain evidence="5 6">DSM 19012</strain>
    </source>
</reference>
<evidence type="ECO:0008006" key="7">
    <source>
        <dbReference type="Google" id="ProtNLM"/>
    </source>
</evidence>
<dbReference type="InParanoid" id="A0A1I1XGK6"/>
<evidence type="ECO:0000259" key="3">
    <source>
        <dbReference type="Pfam" id="PF17163"/>
    </source>
</evidence>
<feature type="domain" description="DUF5121" evidence="4">
    <location>
        <begin position="314"/>
        <end position="429"/>
    </location>
</feature>
<evidence type="ECO:0000259" key="2">
    <source>
        <dbReference type="Pfam" id="PF16408"/>
    </source>
</evidence>
<feature type="domain" description="DUF5016" evidence="2">
    <location>
        <begin position="1"/>
        <end position="118"/>
    </location>
</feature>
<feature type="signal peptide" evidence="1">
    <location>
        <begin position="1"/>
        <end position="19"/>
    </location>
</feature>
<organism evidence="5 6">
    <name type="scientific">Thermophagus xiamenensis</name>
    <dbReference type="NCBI Taxonomy" id="385682"/>
    <lineage>
        <taxon>Bacteria</taxon>
        <taxon>Pseudomonadati</taxon>
        <taxon>Bacteroidota</taxon>
        <taxon>Bacteroidia</taxon>
        <taxon>Marinilabiliales</taxon>
        <taxon>Marinilabiliaceae</taxon>
        <taxon>Thermophagus</taxon>
    </lineage>
</organism>
<evidence type="ECO:0000256" key="1">
    <source>
        <dbReference type="SAM" id="SignalP"/>
    </source>
</evidence>
<dbReference type="eggNOG" id="ENOG502Z8X2">
    <property type="taxonomic scope" value="Bacteria"/>
</dbReference>
<name>A0A1I1XGK6_9BACT</name>
<proteinExistence type="predicted"/>
<dbReference type="STRING" id="385682.SAMN05444380_10629"/>
<dbReference type="EMBL" id="FONA01000006">
    <property type="protein sequence ID" value="SFE06301.1"/>
    <property type="molecule type" value="Genomic_DNA"/>
</dbReference>
<feature type="domain" description="DUF5125" evidence="3">
    <location>
        <begin position="126"/>
        <end position="310"/>
    </location>
</feature>
<dbReference type="AlphaFoldDB" id="A0A1I1XGK6"/>
<keyword evidence="6" id="KW-1185">Reference proteome</keyword>
<dbReference type="Pfam" id="PF17163">
    <property type="entry name" value="DUF5125"/>
    <property type="match status" value="1"/>
</dbReference>
<evidence type="ECO:0000313" key="6">
    <source>
        <dbReference type="Proteomes" id="UP000181976"/>
    </source>
</evidence>
<keyword evidence="1" id="KW-0732">Signal</keyword>
<evidence type="ECO:0000259" key="4">
    <source>
        <dbReference type="Pfam" id="PF17165"/>
    </source>
</evidence>
<dbReference type="InterPro" id="IPR032184">
    <property type="entry name" value="DUF5016"/>
</dbReference>
<dbReference type="InterPro" id="IPR033429">
    <property type="entry name" value="DUF5125"/>
</dbReference>
<gene>
    <name evidence="5" type="ORF">SAMN05444380_10629</name>
</gene>
<dbReference type="InterPro" id="IPR033430">
    <property type="entry name" value="DUF5121"/>
</dbReference>
<dbReference type="OrthoDB" id="1004111at2"/>
<dbReference type="PROSITE" id="PS51257">
    <property type="entry name" value="PROKAR_LIPOPROTEIN"/>
    <property type="match status" value="1"/>
</dbReference>
<accession>A0A1I1XGK6</accession>
<dbReference type="Pfam" id="PF16408">
    <property type="entry name" value="DUF5016"/>
    <property type="match status" value="1"/>
</dbReference>
<sequence>MKKIIFFFSLLLPVFFFVACDDDEEVTGQPQLVLNSEISQANFGDSISFSATVSDADNVPLSTLKAQLYFGDEMVQETVIRTKTEGDYSGKIFVPFLKDVPNGTATLKFILQNIRFAIEEQSMGVDLSRPDYPYLILVTDDGNEYQMDRSELYQYTVTANFPQKVNGYIKTPVLNEQGNVITFGWEDGDIIQGSNSPITFSNYAAGEYAISFNTLTYEAAPFITLEFAGEEMAMIDANNYKVEMELEQNQSIEVTGIPDIEQWWIDPDFFVANEDGSYTFLPVSGKYRVIANFELSYFIVEAMSGDETATLQDDGSGALWIIGTDIGKPSLENEVGWNTDRALCMAQITPKKYQVTVVAGQSINPSSINFKFFHQKGWGGEYKNDNLTTSSDIVFVGDGSNGRDPGNLGLVDGVTLTEGAVYVFEVDITAGKENAVLTVKKL</sequence>
<protein>
    <recommendedName>
        <fullName evidence="7">DUF5125 domain-containing protein</fullName>
    </recommendedName>
</protein>
<feature type="chain" id="PRO_5010350993" description="DUF5125 domain-containing protein" evidence="1">
    <location>
        <begin position="20"/>
        <end position="442"/>
    </location>
</feature>
<dbReference type="Proteomes" id="UP000181976">
    <property type="component" value="Unassembled WGS sequence"/>
</dbReference>
<dbReference type="RefSeq" id="WP_010527111.1">
    <property type="nucleotide sequence ID" value="NZ_AFSL01000032.1"/>
</dbReference>